<dbReference type="GO" id="GO:0005886">
    <property type="term" value="C:plasma membrane"/>
    <property type="evidence" value="ECO:0007669"/>
    <property type="project" value="UniProtKB-SubCell"/>
</dbReference>
<comment type="caution">
    <text evidence="16">The sequence shown here is derived from an EMBL/GenBank/DDBJ whole genome shotgun (WGS) entry which is preliminary data.</text>
</comment>
<dbReference type="GO" id="GO:0000148">
    <property type="term" value="C:1,3-beta-D-glucan synthase complex"/>
    <property type="evidence" value="ECO:0007669"/>
    <property type="project" value="InterPro"/>
</dbReference>
<comment type="similarity">
    <text evidence="2">Belongs to the glycosyltransferase 48 family.</text>
</comment>
<keyword evidence="9 14" id="KW-1133">Transmembrane helix</keyword>
<evidence type="ECO:0000256" key="14">
    <source>
        <dbReference type="SAM" id="Phobius"/>
    </source>
</evidence>
<protein>
    <recommendedName>
        <fullName evidence="12">1,3-beta-glucan synthase</fullName>
        <ecNumber evidence="3">2.4.1.34</ecNumber>
    </recommendedName>
    <alternativeName>
        <fullName evidence="12">1,3-beta-glucan synthase</fullName>
    </alternativeName>
</protein>
<organism evidence="16 17">
    <name type="scientific">Panicum miliaceum</name>
    <name type="common">Proso millet</name>
    <name type="synonym">Broomcorn millet</name>
    <dbReference type="NCBI Taxonomy" id="4540"/>
    <lineage>
        <taxon>Eukaryota</taxon>
        <taxon>Viridiplantae</taxon>
        <taxon>Streptophyta</taxon>
        <taxon>Embryophyta</taxon>
        <taxon>Tracheophyta</taxon>
        <taxon>Spermatophyta</taxon>
        <taxon>Magnoliopsida</taxon>
        <taxon>Liliopsida</taxon>
        <taxon>Poales</taxon>
        <taxon>Poaceae</taxon>
        <taxon>PACMAD clade</taxon>
        <taxon>Panicoideae</taxon>
        <taxon>Panicodae</taxon>
        <taxon>Paniceae</taxon>
        <taxon>Panicinae</taxon>
        <taxon>Panicum</taxon>
        <taxon>Panicum sect. Panicum</taxon>
    </lineage>
</organism>
<evidence type="ECO:0000256" key="6">
    <source>
        <dbReference type="ARBA" id="ARBA00022679"/>
    </source>
</evidence>
<keyword evidence="5" id="KW-0328">Glycosyltransferase</keyword>
<feature type="domain" description="1,3-beta-glucan synthase component FKS1-like" evidence="15">
    <location>
        <begin position="284"/>
        <end position="385"/>
    </location>
</feature>
<feature type="transmembrane region" description="Helical" evidence="14">
    <location>
        <begin position="1673"/>
        <end position="1694"/>
    </location>
</feature>
<dbReference type="Proteomes" id="UP000275267">
    <property type="component" value="Unassembled WGS sequence"/>
</dbReference>
<evidence type="ECO:0000259" key="15">
    <source>
        <dbReference type="SMART" id="SM01205"/>
    </source>
</evidence>
<dbReference type="Gene3D" id="1.25.40.270">
    <property type="entry name" value="Vacuolar protein sorting-associated protein vta1"/>
    <property type="match status" value="1"/>
</dbReference>
<feature type="transmembrane region" description="Helical" evidence="14">
    <location>
        <begin position="1541"/>
        <end position="1559"/>
    </location>
</feature>
<dbReference type="PANTHER" id="PTHR12741">
    <property type="entry name" value="LYST-INTERACTING PROTEIN LIP5 DOPAMINE RESPONSIVE PROTEIN DRG-1"/>
    <property type="match status" value="1"/>
</dbReference>
<dbReference type="OrthoDB" id="1880850at2759"/>
<evidence type="ECO:0000256" key="13">
    <source>
        <dbReference type="ARBA" id="ARBA00047777"/>
    </source>
</evidence>
<keyword evidence="4" id="KW-1003">Cell membrane</keyword>
<dbReference type="InterPro" id="IPR026899">
    <property type="entry name" value="FKS1-like_dom1"/>
</dbReference>
<feature type="transmembrane region" description="Helical" evidence="14">
    <location>
        <begin position="1633"/>
        <end position="1653"/>
    </location>
</feature>
<feature type="transmembrane region" description="Helical" evidence="14">
    <location>
        <begin position="551"/>
        <end position="579"/>
    </location>
</feature>
<evidence type="ECO:0000256" key="11">
    <source>
        <dbReference type="ARBA" id="ARBA00023316"/>
    </source>
</evidence>
<feature type="transmembrane region" description="Helical" evidence="14">
    <location>
        <begin position="1602"/>
        <end position="1627"/>
    </location>
</feature>
<comment type="subcellular location">
    <subcellularLocation>
        <location evidence="1">Cell membrane</location>
        <topology evidence="1">Multi-pass membrane protein</topology>
    </subcellularLocation>
</comment>
<proteinExistence type="inferred from homology"/>
<dbReference type="InterPro" id="IPR003440">
    <property type="entry name" value="Glyco_trans_48_dom"/>
</dbReference>
<evidence type="ECO:0000256" key="5">
    <source>
        <dbReference type="ARBA" id="ARBA00022676"/>
    </source>
</evidence>
<feature type="transmembrane region" description="Helical" evidence="14">
    <location>
        <begin position="1571"/>
        <end position="1590"/>
    </location>
</feature>
<keyword evidence="17" id="KW-1185">Reference proteome</keyword>
<dbReference type="Pfam" id="PF02364">
    <property type="entry name" value="Glucan_synthase"/>
    <property type="match status" value="1"/>
</dbReference>
<keyword evidence="8" id="KW-0133">Cell shape</keyword>
<feature type="transmembrane region" description="Helical" evidence="14">
    <location>
        <begin position="429"/>
        <end position="446"/>
    </location>
</feature>
<feature type="transmembrane region" description="Helical" evidence="14">
    <location>
        <begin position="1293"/>
        <end position="1317"/>
    </location>
</feature>
<evidence type="ECO:0000256" key="2">
    <source>
        <dbReference type="ARBA" id="ARBA00009040"/>
    </source>
</evidence>
<keyword evidence="11" id="KW-0961">Cell wall biogenesis/degradation</keyword>
<keyword evidence="10 14" id="KW-0472">Membrane</keyword>
<evidence type="ECO:0000256" key="4">
    <source>
        <dbReference type="ARBA" id="ARBA00022475"/>
    </source>
</evidence>
<dbReference type="EMBL" id="PQIB02000005">
    <property type="protein sequence ID" value="RLN20063.1"/>
    <property type="molecule type" value="Genomic_DNA"/>
</dbReference>
<dbReference type="InterPro" id="IPR058851">
    <property type="entry name" value="CALS1_helical"/>
</dbReference>
<evidence type="ECO:0000256" key="8">
    <source>
        <dbReference type="ARBA" id="ARBA00022960"/>
    </source>
</evidence>
<gene>
    <name evidence="16" type="ORF">C2845_PM02G39510</name>
</gene>
<evidence type="ECO:0000313" key="17">
    <source>
        <dbReference type="Proteomes" id="UP000275267"/>
    </source>
</evidence>
<evidence type="ECO:0000256" key="9">
    <source>
        <dbReference type="ARBA" id="ARBA00022989"/>
    </source>
</evidence>
<reference evidence="17" key="1">
    <citation type="journal article" date="2019" name="Nat. Commun.">
        <title>The genome of broomcorn millet.</title>
        <authorList>
            <person name="Zou C."/>
            <person name="Miki D."/>
            <person name="Li D."/>
            <person name="Tang Q."/>
            <person name="Xiao L."/>
            <person name="Rajput S."/>
            <person name="Deng P."/>
            <person name="Jia W."/>
            <person name="Huang R."/>
            <person name="Zhang M."/>
            <person name="Sun Y."/>
            <person name="Hu J."/>
            <person name="Fu X."/>
            <person name="Schnable P.S."/>
            <person name="Li F."/>
            <person name="Zhang H."/>
            <person name="Feng B."/>
            <person name="Zhu X."/>
            <person name="Liu R."/>
            <person name="Schnable J.C."/>
            <person name="Zhu J.-K."/>
            <person name="Zhang H."/>
        </authorList>
    </citation>
    <scope>NUCLEOTIDE SEQUENCE [LARGE SCALE GENOMIC DNA]</scope>
</reference>
<dbReference type="InterPro" id="IPR023175">
    <property type="entry name" value="Vta1/CALS_N_sf"/>
</dbReference>
<dbReference type="EC" id="2.4.1.34" evidence="3"/>
<feature type="transmembrane region" description="Helical" evidence="14">
    <location>
        <begin position="1352"/>
        <end position="1370"/>
    </location>
</feature>
<feature type="transmembrane region" description="Helical" evidence="14">
    <location>
        <begin position="1441"/>
        <end position="1459"/>
    </location>
</feature>
<feature type="transmembrane region" description="Helical" evidence="14">
    <location>
        <begin position="1465"/>
        <end position="1488"/>
    </location>
</feature>
<dbReference type="SMART" id="SM01205">
    <property type="entry name" value="FKS1_dom1"/>
    <property type="match status" value="1"/>
</dbReference>
<evidence type="ECO:0000313" key="16">
    <source>
        <dbReference type="EMBL" id="RLN20063.1"/>
    </source>
</evidence>
<comment type="catalytic activity">
    <reaction evidence="13">
        <text>[(1-&gt;3)-beta-D-glucosyl](n) + UDP-alpha-D-glucose = [(1-&gt;3)-beta-D-glucosyl](n+1) + UDP + H(+)</text>
        <dbReference type="Rhea" id="RHEA:21476"/>
        <dbReference type="Rhea" id="RHEA-COMP:11146"/>
        <dbReference type="Rhea" id="RHEA-COMP:14303"/>
        <dbReference type="ChEBI" id="CHEBI:15378"/>
        <dbReference type="ChEBI" id="CHEBI:37671"/>
        <dbReference type="ChEBI" id="CHEBI:58223"/>
        <dbReference type="ChEBI" id="CHEBI:58885"/>
        <dbReference type="EC" id="2.4.1.34"/>
    </reaction>
</comment>
<evidence type="ECO:0000256" key="1">
    <source>
        <dbReference type="ARBA" id="ARBA00004651"/>
    </source>
</evidence>
<keyword evidence="6" id="KW-0808">Transferase</keyword>
<dbReference type="Pfam" id="PF14288">
    <property type="entry name" value="FKS1_dom1"/>
    <property type="match status" value="1"/>
</dbReference>
<dbReference type="STRING" id="4540.A0A3L6SIP7"/>
<evidence type="ECO:0000256" key="3">
    <source>
        <dbReference type="ARBA" id="ARBA00012589"/>
    </source>
</evidence>
<evidence type="ECO:0000256" key="7">
    <source>
        <dbReference type="ARBA" id="ARBA00022692"/>
    </source>
</evidence>
<name>A0A3L6SIP7_PANMI</name>
<dbReference type="GO" id="GO:0006075">
    <property type="term" value="P:(1-&gt;3)-beta-D-glucan biosynthetic process"/>
    <property type="evidence" value="ECO:0007669"/>
    <property type="project" value="InterPro"/>
</dbReference>
<feature type="transmembrane region" description="Helical" evidence="14">
    <location>
        <begin position="1376"/>
        <end position="1397"/>
    </location>
</feature>
<evidence type="ECO:0000256" key="10">
    <source>
        <dbReference type="ARBA" id="ARBA00023136"/>
    </source>
</evidence>
<dbReference type="GO" id="GO:0008360">
    <property type="term" value="P:regulation of cell shape"/>
    <property type="evidence" value="ECO:0007669"/>
    <property type="project" value="UniProtKB-KW"/>
</dbReference>
<dbReference type="GO" id="GO:0003843">
    <property type="term" value="F:1,3-beta-D-glucan synthase activity"/>
    <property type="evidence" value="ECO:0007669"/>
    <property type="project" value="UniProtKB-EC"/>
</dbReference>
<evidence type="ECO:0000256" key="12">
    <source>
        <dbReference type="ARBA" id="ARBA00032165"/>
    </source>
</evidence>
<keyword evidence="7 14" id="KW-0812">Transmembrane</keyword>
<sequence length="1727" mass="196919">MSRAEANWERLVRAALRGERFAGVYGQPVTGIAGNVPSSLGNNVHIEEVLRAADEIQDEDPTVARILCEHAYSLAQNLDPNSEGRGVLQFKTGLMSVIRQKLAKREGGAIDRSQDIAKLQEFYKLYREKHKVDELIEDEMKLRESAVFSGNLGELERKTLKRKKVLATLKVLWSVIEDMTKEISPEDAKNLISEEMKKVMQKDAARTEDVVPYNIIPLDALSSTTNAIATFPEVRAAISTLQYHRDLPRLPGTFSVPDARNSDMLDLLQCIFGFQEGNVKNQREHIVHLLANEQSRVGKPSGNEPLARELEEILRKQTAEPAESCSSNGSVSFLENVISPLYDIIAAEAANNKNGRAPHSAWRNYDDFNEFFWSLKCFHLGWPWKLDNTFFSKPSKKEKGMFGRGHHYGKTSFVEHRTFLHLYHSFHRLWMFLIMMFQGLTIIAFNNDSFDMKTVLQLLSLGPTYVAMKFIERRSIGHSNDVWCLFNFSWICNHQSAMAILLVHCSFIDDLLPIRIKPLVKPTRAIINFKGLQYAWHDFVSKNNHNAITILSLWAPVVSIYLLDIHVFYTVMSAIYGFLLGARDRLGEISSVEAVHRFFEKFPGAFMDKLHVAVPKRKQLLSSSQLTELNKFDASRFSPFWNEIVRNLREEDYISNAELELLLMPKNDGVLPIVQWPLFLLASKVFLAKDIAADCKDSQEELWLRISKDEYMQYAVVECFHSVYHILTSILEKEGRLCISKKNTQSDLHFSKLHIVIAKLVAVLGILRGTTESSDMRKGAVNAIQDLYEVVHHEVFSVDIRDYLDEWTQINRARAEGRLFNNLKWPNDPVLKDLIKRLYSLLTIKESAASVPKNLEARRRLQFFTNSLFMQMPVARPASEMFSFSVFTPYYSEIVLYSMDELQKKNEDGITTLFYLQKIYPDEWKNFLTRINRDENAADSELFGNPNDILELRLWASYRGQTLARTVRGMMYYRKALMLQSYLERIQSEDRESTFALAGSADTHFELSPEARAQADLKFTYVVTCQIYGKQKGEGKPEAADIALLMQRNEALRVAYIDEVESVKNGKPSTEYYSKLVKADIHGKDKEIYSIKLPGNPKLGEGKPENQNHAIIFTRGNAVQTIDMNQDNYFEEALKMRNLLEEFSLKRGKHYPSILGVREHVFTGSVSSLASFMSNQETSFVTLGQRVLANPLKVRMHYGHPDVFDRIFHITRGGISKASRSINISEDIYAGFNSTLRQGSITHHEYIQVGKGRDVGLNQIAVFEGKVAGGNGEQVLSRDIYRLGQLFDFFRMLSFYVTTVGFYFCTMLTVLTVYIFLYGKTYLALSGVGESIQNRADILQNTALKAALNTQFLFQIGVFTAVPMILGFILESGVLTAFVQFITMQFQLCSVFFTFSLGTRTHYFGRAILHGGAKYRATGRGFVVRHIKFAENYRLYSRSHFVKGMEVALLLVIFLAYDFNNGGAVGYILLSISSWFMALSWLFAPYLFNPSGFEWQKIVEDFRDWTNWLFYRGGIGVKGEESWEAWWEEELQHIYTIRGRILETILSLRFFIFQYGVVYHMDASDDSTALLVYWISWAVLGGLLVLLLVFGLNPKAMVHFQLFLRLVKSIALLMVLAGLIVAIVFTNLSVTDVFASILAFVPTGWGILSIAVAWKPVVKKLGLWKMMRSLARLYDAGMGMIIFVPIAICSWFPFISTFQTRLLFNQAFSRGLEISLILAGNNPNAGM</sequence>
<dbReference type="PANTHER" id="PTHR12741:SF47">
    <property type="entry name" value="CALLOSE SYNTHASE 9"/>
    <property type="match status" value="1"/>
</dbReference>
<accession>A0A3L6SIP7</accession>
<dbReference type="Pfam" id="PF25968">
    <property type="entry name" value="CALS1"/>
    <property type="match status" value="1"/>
</dbReference>